<dbReference type="Proteomes" id="UP000185426">
    <property type="component" value="Chromosome"/>
</dbReference>
<dbReference type="AlphaFoldDB" id="A0A1L6ZEI6"/>
<feature type="region of interest" description="Disordered" evidence="1">
    <location>
        <begin position="116"/>
        <end position="136"/>
    </location>
</feature>
<protein>
    <submittedName>
        <fullName evidence="2">DUF5082 domain-containing protein</fullName>
    </submittedName>
</protein>
<gene>
    <name evidence="2" type="ORF">BSA145_02675</name>
</gene>
<dbReference type="RefSeq" id="WP_075621554.1">
    <property type="nucleotide sequence ID" value="NZ_CP015607.1"/>
</dbReference>
<organism evidence="2 3">
    <name type="scientific">Bacillus safensis</name>
    <dbReference type="NCBI Taxonomy" id="561879"/>
    <lineage>
        <taxon>Bacteria</taxon>
        <taxon>Bacillati</taxon>
        <taxon>Bacillota</taxon>
        <taxon>Bacilli</taxon>
        <taxon>Bacillales</taxon>
        <taxon>Bacillaceae</taxon>
        <taxon>Bacillus</taxon>
    </lineage>
</organism>
<dbReference type="EMBL" id="CP015607">
    <property type="protein sequence ID" value="APT44925.1"/>
    <property type="molecule type" value="Genomic_DNA"/>
</dbReference>
<sequence length="136" mass="15587">MSGAIIGYTTALYSLKADISIKKEQIIELNMCRKEIKEAISNMEDAGKKITHPDLTSHTWFGHLADTFDDIREEMASASQEIKGVQLTNLVNRIDEKISDLKSEIHSLEHEIHSVERKIEKEKQKQLEEKRGKSHE</sequence>
<evidence type="ECO:0000313" key="3">
    <source>
        <dbReference type="Proteomes" id="UP000185426"/>
    </source>
</evidence>
<name>A0A1L6ZEI6_BACIA</name>
<dbReference type="Pfam" id="PF16888">
    <property type="entry name" value="YwqH-like"/>
    <property type="match status" value="1"/>
</dbReference>
<proteinExistence type="predicted"/>
<accession>A0A1L6ZEI6</accession>
<evidence type="ECO:0000313" key="2">
    <source>
        <dbReference type="EMBL" id="APT44925.1"/>
    </source>
</evidence>
<dbReference type="InterPro" id="IPR031681">
    <property type="entry name" value="YwqH-like"/>
</dbReference>
<reference evidence="2 3" key="1">
    <citation type="submission" date="2016-05" db="EMBL/GenBank/DDBJ databases">
        <title>Complete Genome and Methylome Analysis of Psychrotrophic Bacterial Isolates from Antarctic Lake Untersee.</title>
        <authorList>
            <person name="Fomenkov A."/>
            <person name="Akimov V.N."/>
            <person name="Vasilyeva L.V."/>
            <person name="Andersen D."/>
            <person name="Vincze T."/>
            <person name="Roberts R.J."/>
        </authorList>
    </citation>
    <scope>NUCLEOTIDE SEQUENCE [LARGE SCALE GENOMIC DNA]</scope>
    <source>
        <strain evidence="2 3">U14-5</strain>
    </source>
</reference>
<evidence type="ECO:0000256" key="1">
    <source>
        <dbReference type="SAM" id="MobiDB-lite"/>
    </source>
</evidence>